<evidence type="ECO:0000313" key="2">
    <source>
        <dbReference type="Proteomes" id="UP000037035"/>
    </source>
</evidence>
<reference evidence="1 2" key="1">
    <citation type="submission" date="2015-08" db="EMBL/GenBank/DDBJ databases">
        <title>Next Generation Sequencing and Analysis of the Genome of Puccinia sorghi L Schw, the Causal Agent of Maize Common Rust.</title>
        <authorList>
            <person name="Rochi L."/>
            <person name="Burguener G."/>
            <person name="Darino M."/>
            <person name="Turjanski A."/>
            <person name="Kreff E."/>
            <person name="Dieguez M.J."/>
            <person name="Sacco F."/>
        </authorList>
    </citation>
    <scope>NUCLEOTIDE SEQUENCE [LARGE SCALE GENOMIC DNA]</scope>
    <source>
        <strain evidence="1 2">RO10H11247</strain>
    </source>
</reference>
<protein>
    <submittedName>
        <fullName evidence="1">Uncharacterized protein</fullName>
    </submittedName>
</protein>
<proteinExistence type="predicted"/>
<gene>
    <name evidence="1" type="ORF">VP01_4531g2</name>
</gene>
<dbReference type="VEuPathDB" id="FungiDB:VP01_4531g2"/>
<dbReference type="EMBL" id="LAVV01009648">
    <property type="protein sequence ID" value="KNZ50242.1"/>
    <property type="molecule type" value="Genomic_DNA"/>
</dbReference>
<comment type="caution">
    <text evidence="1">The sequence shown here is derived from an EMBL/GenBank/DDBJ whole genome shotgun (WGS) entry which is preliminary data.</text>
</comment>
<feature type="non-terminal residue" evidence="1">
    <location>
        <position position="1"/>
    </location>
</feature>
<accession>A0A0L6UPS0</accession>
<name>A0A0L6UPS0_9BASI</name>
<sequence length="61" mass="6693">AINNIGVLVRCTNIVASKTIMREDYITKPSLRTPHSSATKVVPLMALSEFPGERLIGLLQK</sequence>
<keyword evidence="2" id="KW-1185">Reference proteome</keyword>
<organism evidence="1 2">
    <name type="scientific">Puccinia sorghi</name>
    <dbReference type="NCBI Taxonomy" id="27349"/>
    <lineage>
        <taxon>Eukaryota</taxon>
        <taxon>Fungi</taxon>
        <taxon>Dikarya</taxon>
        <taxon>Basidiomycota</taxon>
        <taxon>Pucciniomycotina</taxon>
        <taxon>Pucciniomycetes</taxon>
        <taxon>Pucciniales</taxon>
        <taxon>Pucciniaceae</taxon>
        <taxon>Puccinia</taxon>
    </lineage>
</organism>
<evidence type="ECO:0000313" key="1">
    <source>
        <dbReference type="EMBL" id="KNZ50242.1"/>
    </source>
</evidence>
<dbReference type="AlphaFoldDB" id="A0A0L6UPS0"/>
<dbReference type="Proteomes" id="UP000037035">
    <property type="component" value="Unassembled WGS sequence"/>
</dbReference>